<dbReference type="RefSeq" id="XP_003136400.1">
    <property type="nucleotide sequence ID" value="XM_003136352.1"/>
</dbReference>
<dbReference type="GeneID" id="9938189"/>
<sequence length="140" mass="15718">MFLALNYGGIKRPKSMPAIVIRYRGITEYLDTASNGFYYQLEGNQGWKKKVDSDDDFAGTHHHYHSIPPAQGQKSMVTPVPLTPHPSYQPKARNQKAMNTNPPQSTLVLSIGDPFQYPVVLLCDYNLILPLHALSHLTPE</sequence>
<dbReference type="OrthoDB" id="5864622at2759"/>
<dbReference type="AlphaFoldDB" id="A0A1S0UAV5"/>
<gene>
    <name evidence="1" type="ORF">LOAG_00812</name>
</gene>
<proteinExistence type="predicted"/>
<accession>A0A1S0UAV5</accession>
<dbReference type="CTD" id="9938189"/>
<dbReference type="InParanoid" id="A0A1S0UAV5"/>
<dbReference type="EMBL" id="JH712218">
    <property type="protein sequence ID" value="EFO27659.1"/>
    <property type="molecule type" value="Genomic_DNA"/>
</dbReference>
<protein>
    <submittedName>
        <fullName evidence="1">Uncharacterized protein</fullName>
    </submittedName>
</protein>
<name>A0A1S0UAV5_LOALO</name>
<organism evidence="1">
    <name type="scientific">Loa loa</name>
    <name type="common">Eye worm</name>
    <name type="synonym">Filaria loa</name>
    <dbReference type="NCBI Taxonomy" id="7209"/>
    <lineage>
        <taxon>Eukaryota</taxon>
        <taxon>Metazoa</taxon>
        <taxon>Ecdysozoa</taxon>
        <taxon>Nematoda</taxon>
        <taxon>Chromadorea</taxon>
        <taxon>Rhabditida</taxon>
        <taxon>Spirurina</taxon>
        <taxon>Spiruromorpha</taxon>
        <taxon>Filarioidea</taxon>
        <taxon>Onchocercidae</taxon>
        <taxon>Loa</taxon>
    </lineage>
</organism>
<dbReference type="KEGG" id="loa:LOAG_00812"/>
<evidence type="ECO:0000313" key="1">
    <source>
        <dbReference type="EMBL" id="EFO27659.1"/>
    </source>
</evidence>
<reference evidence="1" key="1">
    <citation type="submission" date="2012-04" db="EMBL/GenBank/DDBJ databases">
        <title>The Genome Sequence of Loa loa.</title>
        <authorList>
            <consortium name="The Broad Institute Genome Sequencing Platform"/>
            <consortium name="Broad Institute Genome Sequencing Center for Infectious Disease"/>
            <person name="Nutman T.B."/>
            <person name="Fink D.L."/>
            <person name="Russ C."/>
            <person name="Young S."/>
            <person name="Zeng Q."/>
            <person name="Gargeya S."/>
            <person name="Alvarado L."/>
            <person name="Berlin A."/>
            <person name="Chapman S.B."/>
            <person name="Chen Z."/>
            <person name="Freedman E."/>
            <person name="Gellesch M."/>
            <person name="Goldberg J."/>
            <person name="Griggs A."/>
            <person name="Gujja S."/>
            <person name="Heilman E.R."/>
            <person name="Heiman D."/>
            <person name="Howarth C."/>
            <person name="Mehta T."/>
            <person name="Neiman D."/>
            <person name="Pearson M."/>
            <person name="Roberts A."/>
            <person name="Saif S."/>
            <person name="Shea T."/>
            <person name="Shenoy N."/>
            <person name="Sisk P."/>
            <person name="Stolte C."/>
            <person name="Sykes S."/>
            <person name="White J."/>
            <person name="Yandava C."/>
            <person name="Haas B."/>
            <person name="Henn M.R."/>
            <person name="Nusbaum C."/>
            <person name="Birren B."/>
        </authorList>
    </citation>
    <scope>NUCLEOTIDE SEQUENCE [LARGE SCALE GENOMIC DNA]</scope>
</reference>